<feature type="domain" description="DNA/RNA-binding protein Alba-like" evidence="2">
    <location>
        <begin position="74"/>
        <end position="138"/>
    </location>
</feature>
<feature type="region of interest" description="Disordered" evidence="1">
    <location>
        <begin position="44"/>
        <end position="66"/>
    </location>
</feature>
<proteinExistence type="predicted"/>
<dbReference type="Gene3D" id="3.30.110.20">
    <property type="entry name" value="Alba-like domain"/>
    <property type="match status" value="1"/>
</dbReference>
<dbReference type="InterPro" id="IPR036882">
    <property type="entry name" value="Alba-like_dom_sf"/>
</dbReference>
<feature type="region of interest" description="Disordered" evidence="1">
    <location>
        <begin position="1"/>
        <end position="32"/>
    </location>
</feature>
<dbReference type="PANTHER" id="PTHR31947:SF19">
    <property type="entry name" value="ALBA DNA_RNA-BINDING PROTEIN"/>
    <property type="match status" value="1"/>
</dbReference>
<dbReference type="Pfam" id="PF01918">
    <property type="entry name" value="Alba"/>
    <property type="match status" value="1"/>
</dbReference>
<dbReference type="SUPFAM" id="SSF82704">
    <property type="entry name" value="AlbA-like"/>
    <property type="match status" value="1"/>
</dbReference>
<comment type="caution">
    <text evidence="3">The sequence shown here is derived from an EMBL/GenBank/DDBJ whole genome shotgun (WGS) entry which is preliminary data.</text>
</comment>
<dbReference type="InterPro" id="IPR014560">
    <property type="entry name" value="UCP030333_Alba"/>
</dbReference>
<evidence type="ECO:0000313" key="4">
    <source>
        <dbReference type="Proteomes" id="UP001428341"/>
    </source>
</evidence>
<reference evidence="3 4" key="1">
    <citation type="submission" date="2024-05" db="EMBL/GenBank/DDBJ databases">
        <title>Haplotype-resolved chromosome-level genome assembly of Huyou (Citrus changshanensis).</title>
        <authorList>
            <person name="Miao C."/>
            <person name="Chen W."/>
            <person name="Wu Y."/>
            <person name="Wang L."/>
            <person name="Zhao S."/>
            <person name="Grierson D."/>
            <person name="Xu C."/>
            <person name="Chen K."/>
        </authorList>
    </citation>
    <scope>NUCLEOTIDE SEQUENCE [LARGE SCALE GENOMIC DNA]</scope>
    <source>
        <strain evidence="3">01-14</strain>
        <tissue evidence="3">Leaf</tissue>
    </source>
</reference>
<gene>
    <name evidence="3" type="ORF">WN944_025904</name>
</gene>
<evidence type="ECO:0000259" key="2">
    <source>
        <dbReference type="Pfam" id="PF01918"/>
    </source>
</evidence>
<evidence type="ECO:0000256" key="1">
    <source>
        <dbReference type="SAM" id="MobiDB-lite"/>
    </source>
</evidence>
<dbReference type="AlphaFoldDB" id="A0AAP0LTF5"/>
<dbReference type="GO" id="GO:0003723">
    <property type="term" value="F:RNA binding"/>
    <property type="evidence" value="ECO:0007669"/>
    <property type="project" value="TreeGrafter"/>
</dbReference>
<dbReference type="InterPro" id="IPR002775">
    <property type="entry name" value="DNA/RNA-bd_Alba-like"/>
</dbReference>
<dbReference type="Proteomes" id="UP001428341">
    <property type="component" value="Unassembled WGS sequence"/>
</dbReference>
<dbReference type="EMBL" id="JBCGBO010000024">
    <property type="protein sequence ID" value="KAK9182758.1"/>
    <property type="molecule type" value="Genomic_DNA"/>
</dbReference>
<organism evidence="3 4">
    <name type="scientific">Citrus x changshan-huyou</name>
    <dbReference type="NCBI Taxonomy" id="2935761"/>
    <lineage>
        <taxon>Eukaryota</taxon>
        <taxon>Viridiplantae</taxon>
        <taxon>Streptophyta</taxon>
        <taxon>Embryophyta</taxon>
        <taxon>Tracheophyta</taxon>
        <taxon>Spermatophyta</taxon>
        <taxon>Magnoliopsida</taxon>
        <taxon>eudicotyledons</taxon>
        <taxon>Gunneridae</taxon>
        <taxon>Pentapetalae</taxon>
        <taxon>rosids</taxon>
        <taxon>malvids</taxon>
        <taxon>Sapindales</taxon>
        <taxon>Rutaceae</taxon>
        <taxon>Aurantioideae</taxon>
        <taxon>Citrus</taxon>
    </lineage>
</organism>
<feature type="compositionally biased region" description="Basic and acidic residues" evidence="1">
    <location>
        <begin position="12"/>
        <end position="23"/>
    </location>
</feature>
<accession>A0AAP0LTF5</accession>
<feature type="compositionally biased region" description="Low complexity" evidence="1">
    <location>
        <begin position="49"/>
        <end position="63"/>
    </location>
</feature>
<dbReference type="PANTHER" id="PTHR31947">
    <property type="entry name" value="DNA/RNA-BINDING PROTEIN ALBA 3"/>
    <property type="match status" value="1"/>
</dbReference>
<evidence type="ECO:0000313" key="3">
    <source>
        <dbReference type="EMBL" id="KAK9182758.1"/>
    </source>
</evidence>
<dbReference type="GO" id="GO:0005634">
    <property type="term" value="C:nucleus"/>
    <property type="evidence" value="ECO:0007669"/>
    <property type="project" value="TreeGrafter"/>
</dbReference>
<sequence>MESSVTVAKSSEFIKAEESKNENKNSGSKNKKVATVAAAVVDSGDGKNATTTGAAGSESSSVIKKTKKKKDSNRILVSHTKKPFVFYLNLAKRYIKQYNDIELTALGMAIPTVVTIAEALKRDGLASNEEVKISTVNSKKDNEGRFFQKAKIQIVLGKAEKLEKAVVATAAPKDTSDTDMKA</sequence>
<protein>
    <recommendedName>
        <fullName evidence="2">DNA/RNA-binding protein Alba-like domain-containing protein</fullName>
    </recommendedName>
</protein>
<name>A0AAP0LTF5_9ROSI</name>
<keyword evidence="4" id="KW-1185">Reference proteome</keyword>